<keyword evidence="3 6" id="KW-0560">Oxidoreductase</keyword>
<comment type="subunit">
    <text evidence="6">Homodimer.</text>
</comment>
<evidence type="ECO:0000256" key="2">
    <source>
        <dbReference type="ARBA" id="ARBA00008419"/>
    </source>
</evidence>
<dbReference type="Gene3D" id="3.40.50.720">
    <property type="entry name" value="NAD(P)-binding Rossmann-like Domain"/>
    <property type="match status" value="1"/>
</dbReference>
<evidence type="ECO:0000256" key="4">
    <source>
        <dbReference type="ARBA" id="ARBA00023064"/>
    </source>
</evidence>
<dbReference type="PANTHER" id="PTHR11811">
    <property type="entry name" value="6-PHOSPHOGLUCONATE DEHYDROGENASE"/>
    <property type="match status" value="1"/>
</dbReference>
<dbReference type="Proteomes" id="UP000000759">
    <property type="component" value="Chromosome 6"/>
</dbReference>
<dbReference type="InterPro" id="IPR006115">
    <property type="entry name" value="6PGDH_NADP-bd"/>
</dbReference>
<feature type="binding site" evidence="9">
    <location>
        <begin position="38"/>
        <end position="43"/>
    </location>
    <ligand>
        <name>NADP(+)</name>
        <dbReference type="ChEBI" id="CHEBI:58349"/>
    </ligand>
</feature>
<dbReference type="EC" id="1.1.1.44" evidence="6 10"/>
<dbReference type="FunFam" id="3.40.50.720:FF:000007">
    <property type="entry name" value="6-phosphogluconate dehydrogenase, decarboxylating"/>
    <property type="match status" value="1"/>
</dbReference>
<dbReference type="InterPro" id="IPR006114">
    <property type="entry name" value="6PGDH_C"/>
</dbReference>
<dbReference type="Pfam" id="PF03446">
    <property type="entry name" value="NAD_binding_2"/>
    <property type="match status" value="1"/>
</dbReference>
<dbReference type="AlphaFoldDB" id="B7FXB5"/>
<evidence type="ECO:0000256" key="10">
    <source>
        <dbReference type="RuleBase" id="RU000485"/>
    </source>
</evidence>
<dbReference type="SUPFAM" id="SSF51735">
    <property type="entry name" value="NAD(P)-binding Rossmann-fold domains"/>
    <property type="match status" value="1"/>
</dbReference>
<dbReference type="InterPro" id="IPR008927">
    <property type="entry name" value="6-PGluconate_DH-like_C_sf"/>
</dbReference>
<evidence type="ECO:0000256" key="6">
    <source>
        <dbReference type="PIRNR" id="PIRNR000109"/>
    </source>
</evidence>
<dbReference type="SMART" id="SM01350">
    <property type="entry name" value="6PGD"/>
    <property type="match status" value="1"/>
</dbReference>
<organism evidence="13 14">
    <name type="scientific">Phaeodactylum tricornutum (strain CCAP 1055/1)</name>
    <dbReference type="NCBI Taxonomy" id="556484"/>
    <lineage>
        <taxon>Eukaryota</taxon>
        <taxon>Sar</taxon>
        <taxon>Stramenopiles</taxon>
        <taxon>Ochrophyta</taxon>
        <taxon>Bacillariophyta</taxon>
        <taxon>Bacillariophyceae</taxon>
        <taxon>Bacillariophycidae</taxon>
        <taxon>Naviculales</taxon>
        <taxon>Phaeodactylaceae</taxon>
        <taxon>Phaeodactylum</taxon>
    </lineage>
</organism>
<evidence type="ECO:0000259" key="12">
    <source>
        <dbReference type="SMART" id="SM01350"/>
    </source>
</evidence>
<evidence type="ECO:0000256" key="11">
    <source>
        <dbReference type="SAM" id="SignalP"/>
    </source>
</evidence>
<feature type="binding site" evidence="8">
    <location>
        <position position="480"/>
    </location>
    <ligand>
        <name>substrate</name>
        <note>ligand shared between dimeric partners</note>
    </ligand>
</feature>
<dbReference type="FunCoup" id="B7FXB5">
    <property type="interactions" value="337"/>
</dbReference>
<dbReference type="HOGENOM" id="CLU_024540_4_2_1"/>
<keyword evidence="11" id="KW-0732">Signal</keyword>
<evidence type="ECO:0000313" key="13">
    <source>
        <dbReference type="EMBL" id="EEC49348.1"/>
    </source>
</evidence>
<feature type="domain" description="6-phosphogluconate dehydrogenase C-terminal" evidence="12">
    <location>
        <begin position="211"/>
        <end position="502"/>
    </location>
</feature>
<evidence type="ECO:0000313" key="14">
    <source>
        <dbReference type="Proteomes" id="UP000000759"/>
    </source>
</evidence>
<feature type="binding site" description="in other chain" evidence="8">
    <location>
        <position position="321"/>
    </location>
    <ligand>
        <name>substrate</name>
        <note>ligand shared between dimeric partners</note>
    </ligand>
</feature>
<reference evidence="14" key="2">
    <citation type="submission" date="2008-08" db="EMBL/GenBank/DDBJ databases">
        <authorList>
            <consortium name="Diatom Consortium"/>
            <person name="Grigoriev I."/>
            <person name="Grimwood J."/>
            <person name="Kuo A."/>
            <person name="Otillar R.P."/>
            <person name="Salamov A."/>
            <person name="Detter J.C."/>
            <person name="Lindquist E."/>
            <person name="Shapiro H."/>
            <person name="Lucas S."/>
            <person name="Glavina del Rio T."/>
            <person name="Pitluck S."/>
            <person name="Rokhsar D."/>
            <person name="Bowler C."/>
        </authorList>
    </citation>
    <scope>GENOME REANNOTATION</scope>
    <source>
        <strain evidence="14">CCAP 1055/1</strain>
    </source>
</reference>
<evidence type="ECO:0000256" key="1">
    <source>
        <dbReference type="ARBA" id="ARBA00004874"/>
    </source>
</evidence>
<keyword evidence="4 10" id="KW-0311">Gluconate utilization</keyword>
<feature type="active site" description="Proton donor" evidence="7">
    <location>
        <position position="222"/>
    </location>
</feature>
<dbReference type="SUPFAM" id="SSF48179">
    <property type="entry name" value="6-phosphogluconate dehydrogenase C-terminal domain-like"/>
    <property type="match status" value="1"/>
</dbReference>
<evidence type="ECO:0000256" key="3">
    <source>
        <dbReference type="ARBA" id="ARBA00023002"/>
    </source>
</evidence>
<evidence type="ECO:0000256" key="9">
    <source>
        <dbReference type="PIRSR" id="PIRSR000109-3"/>
    </source>
</evidence>
<feature type="binding site" description="in other chain" evidence="8">
    <location>
        <begin position="159"/>
        <end position="161"/>
    </location>
    <ligand>
        <name>substrate</name>
        <note>ligand shared between dimeric partners</note>
    </ligand>
</feature>
<dbReference type="InterPro" id="IPR006113">
    <property type="entry name" value="6PGDH_Gnd/GntZ"/>
</dbReference>
<dbReference type="GeneID" id="7200028"/>
<gene>
    <name evidence="13" type="primary">6PGDH</name>
    <name evidence="13" type="ORF">PHATRDRAFT_45333</name>
</gene>
<dbReference type="InterPro" id="IPR006183">
    <property type="entry name" value="Pgluconate_DH"/>
</dbReference>
<name>B7FXB5_PHATC</name>
<comment type="catalytic activity">
    <reaction evidence="6 10">
        <text>6-phospho-D-gluconate + NADP(+) = D-ribulose 5-phosphate + CO2 + NADPH</text>
        <dbReference type="Rhea" id="RHEA:10116"/>
        <dbReference type="ChEBI" id="CHEBI:16526"/>
        <dbReference type="ChEBI" id="CHEBI:57783"/>
        <dbReference type="ChEBI" id="CHEBI:58121"/>
        <dbReference type="ChEBI" id="CHEBI:58349"/>
        <dbReference type="ChEBI" id="CHEBI:58759"/>
        <dbReference type="EC" id="1.1.1.44"/>
    </reaction>
</comment>
<dbReference type="NCBIfam" id="NF006765">
    <property type="entry name" value="PRK09287.1"/>
    <property type="match status" value="1"/>
</dbReference>
<dbReference type="GO" id="GO:0004616">
    <property type="term" value="F:phosphogluconate dehydrogenase (decarboxylating) activity"/>
    <property type="evidence" value="ECO:0007669"/>
    <property type="project" value="UniProtKB-EC"/>
</dbReference>
<evidence type="ECO:0000256" key="5">
    <source>
        <dbReference type="ARBA" id="ARBA00023126"/>
    </source>
</evidence>
<dbReference type="GO" id="GO:0006098">
    <property type="term" value="P:pentose-phosphate shunt"/>
    <property type="evidence" value="ECO:0007669"/>
    <property type="project" value="UniProtKB-UniPathway"/>
</dbReference>
<dbReference type="InterPro" id="IPR013328">
    <property type="entry name" value="6PGD_dom2"/>
</dbReference>
<dbReference type="NCBIfam" id="TIGR00873">
    <property type="entry name" value="gnd"/>
    <property type="match status" value="1"/>
</dbReference>
<comment type="similarity">
    <text evidence="2 6 10">Belongs to the 6-phosphogluconate dehydrogenase family.</text>
</comment>
<dbReference type="GO" id="GO:0019521">
    <property type="term" value="P:D-gluconate metabolic process"/>
    <property type="evidence" value="ECO:0007669"/>
    <property type="project" value="UniProtKB-KW"/>
</dbReference>
<dbReference type="OrthoDB" id="434986at2759"/>
<keyword evidence="5 6" id="KW-0570">Pentose shunt</keyword>
<keyword evidence="14" id="KW-1185">Reference proteome</keyword>
<dbReference type="OMA" id="CVTHVGP"/>
<feature type="binding site" evidence="8">
    <location>
        <position position="486"/>
    </location>
    <ligand>
        <name>substrate</name>
        <note>ligand shared between dimeric partners</note>
    </ligand>
</feature>
<dbReference type="InterPro" id="IPR036291">
    <property type="entry name" value="NAD(P)-bd_dom_sf"/>
</dbReference>
<feature type="binding site" description="in other chain" evidence="8">
    <location>
        <position position="223"/>
    </location>
    <ligand>
        <name>substrate</name>
        <note>ligand shared between dimeric partners</note>
    </ligand>
</feature>
<dbReference type="FunFam" id="1.20.5.320:FF:000001">
    <property type="entry name" value="6-phosphogluconate dehydrogenase, decarboxylating"/>
    <property type="match status" value="1"/>
</dbReference>
<dbReference type="UniPathway" id="UPA00115">
    <property type="reaction ID" value="UER00410"/>
</dbReference>
<keyword evidence="6 10" id="KW-0521">NADP</keyword>
<dbReference type="PRINTS" id="PR00076">
    <property type="entry name" value="6PGDHDRGNASE"/>
</dbReference>
<dbReference type="Gene3D" id="1.10.1040.10">
    <property type="entry name" value="N-(1-d-carboxylethyl)-l-norvaline Dehydrogenase, domain 2"/>
    <property type="match status" value="1"/>
</dbReference>
<dbReference type="GO" id="GO:0050661">
    <property type="term" value="F:NADP binding"/>
    <property type="evidence" value="ECO:0007669"/>
    <property type="project" value="InterPro"/>
</dbReference>
<comment type="function">
    <text evidence="6">Catalyzes the oxidative decarboxylation of 6-phosphogluconate to ribulose 5-phosphate and CO(2), with concomitant reduction of NADP to NADPH.</text>
</comment>
<dbReference type="RefSeq" id="XP_002179525.1">
    <property type="nucleotide sequence ID" value="XM_002179489.1"/>
</dbReference>
<dbReference type="PIRSF" id="PIRSF000109">
    <property type="entry name" value="6PGD"/>
    <property type="match status" value="1"/>
</dbReference>
<evidence type="ECO:0000256" key="7">
    <source>
        <dbReference type="PIRSR" id="PIRSR000109-1"/>
    </source>
</evidence>
<feature type="binding site" evidence="9">
    <location>
        <position position="133"/>
    </location>
    <ligand>
        <name>NADP(+)</name>
        <dbReference type="ChEBI" id="CHEBI:58349"/>
    </ligand>
</feature>
<feature type="binding site" description="in other chain" evidence="8">
    <location>
        <position position="133"/>
    </location>
    <ligand>
        <name>substrate</name>
        <note>ligand shared between dimeric partners</note>
    </ligand>
</feature>
<feature type="binding site" description="in other chain" evidence="8">
    <location>
        <position position="294"/>
    </location>
    <ligand>
        <name>substrate</name>
        <note>ligand shared between dimeric partners</note>
    </ligand>
</feature>
<dbReference type="InParanoid" id="B7FXB5"/>
<feature type="signal peptide" evidence="11">
    <location>
        <begin position="1"/>
        <end position="18"/>
    </location>
</feature>
<evidence type="ECO:0000256" key="8">
    <source>
        <dbReference type="PIRSR" id="PIRSR000109-2"/>
    </source>
</evidence>
<feature type="binding site" description="in other chain" evidence="8">
    <location>
        <begin position="218"/>
        <end position="219"/>
    </location>
    <ligand>
        <name>substrate</name>
        <note>ligand shared between dimeric partners</note>
    </ligand>
</feature>
<dbReference type="STRING" id="556484.B7FXB5"/>
<accession>B7FXB5</accession>
<dbReference type="eggNOG" id="KOG2653">
    <property type="taxonomic scope" value="Eukaryota"/>
</dbReference>
<protein>
    <recommendedName>
        <fullName evidence="6 10">6-phosphogluconate dehydrogenase, decarboxylating</fullName>
        <ecNumber evidence="6 10">1.1.1.44</ecNumber>
    </recommendedName>
</protein>
<reference evidence="13 14" key="1">
    <citation type="journal article" date="2008" name="Nature">
        <title>The Phaeodactylum genome reveals the evolutionary history of diatom genomes.</title>
        <authorList>
            <person name="Bowler C."/>
            <person name="Allen A.E."/>
            <person name="Badger J.H."/>
            <person name="Grimwood J."/>
            <person name="Jabbari K."/>
            <person name="Kuo A."/>
            <person name="Maheswari U."/>
            <person name="Martens C."/>
            <person name="Maumus F."/>
            <person name="Otillar R.P."/>
            <person name="Rayko E."/>
            <person name="Salamov A."/>
            <person name="Vandepoele K."/>
            <person name="Beszteri B."/>
            <person name="Gruber A."/>
            <person name="Heijde M."/>
            <person name="Katinka M."/>
            <person name="Mock T."/>
            <person name="Valentin K."/>
            <person name="Verret F."/>
            <person name="Berges J.A."/>
            <person name="Brownlee C."/>
            <person name="Cadoret J.P."/>
            <person name="Chiovitti A."/>
            <person name="Choi C.J."/>
            <person name="Coesel S."/>
            <person name="De Martino A."/>
            <person name="Detter J.C."/>
            <person name="Durkin C."/>
            <person name="Falciatore A."/>
            <person name="Fournet J."/>
            <person name="Haruta M."/>
            <person name="Huysman M.J."/>
            <person name="Jenkins B.D."/>
            <person name="Jiroutova K."/>
            <person name="Jorgensen R.E."/>
            <person name="Joubert Y."/>
            <person name="Kaplan A."/>
            <person name="Kroger N."/>
            <person name="Kroth P.G."/>
            <person name="La Roche J."/>
            <person name="Lindquist E."/>
            <person name="Lommer M."/>
            <person name="Martin-Jezequel V."/>
            <person name="Lopez P.J."/>
            <person name="Lucas S."/>
            <person name="Mangogna M."/>
            <person name="McGinnis K."/>
            <person name="Medlin L.K."/>
            <person name="Montsant A."/>
            <person name="Oudot-Le Secq M.P."/>
            <person name="Napoli C."/>
            <person name="Obornik M."/>
            <person name="Parker M.S."/>
            <person name="Petit J.L."/>
            <person name="Porcel B.M."/>
            <person name="Poulsen N."/>
            <person name="Robison M."/>
            <person name="Rychlewski L."/>
            <person name="Rynearson T.A."/>
            <person name="Schmutz J."/>
            <person name="Shapiro H."/>
            <person name="Siaut M."/>
            <person name="Stanley M."/>
            <person name="Sussman M.R."/>
            <person name="Taylor A.R."/>
            <person name="Vardi A."/>
            <person name="von Dassow P."/>
            <person name="Vyverman W."/>
            <person name="Willis A."/>
            <person name="Wyrwicz L.S."/>
            <person name="Rokhsar D.S."/>
            <person name="Weissenbach J."/>
            <person name="Armbrust E.V."/>
            <person name="Green B.R."/>
            <person name="Van de Peer Y."/>
            <person name="Grigoriev I.V."/>
        </authorList>
    </citation>
    <scope>NUCLEOTIDE SEQUENCE [LARGE SCALE GENOMIC DNA]</scope>
    <source>
        <strain evidence="13 14">CCAP 1055/1</strain>
    </source>
</reference>
<feature type="active site" description="Proton acceptor" evidence="7">
    <location>
        <position position="215"/>
    </location>
</feature>
<dbReference type="FunFam" id="1.10.1040.10:FF:000002">
    <property type="entry name" value="6-phosphogluconate dehydrogenase, decarboxylating"/>
    <property type="match status" value="1"/>
</dbReference>
<sequence length="519" mass="56929">MFLTILLFAAFCTTTLESIQTLSTNEINRMSCDIGLYGLAVMGQNFALNMASHGFTVAVCNRSPSKVDTTVQRAKDEGDLPLIGTKSPEEFISKLSKPRKVVILVQAGKPVDLTIEAISEFMEEGDVIIDGGNEWFPNQIRRHEELEKKGIMFIGMGISGGEEGARNGPSLMPGGPRKAYDLIEPIIMKCAAKAGDPEEPCTGYCGPIGAGNYVKMVHNGIEYGDMQLIGEVYDILKNIVGMGNDEMATLFEDWNSGDLESYLIEITAKILARKDDLTDDGYVVDKILDKTGMKGTGRWTVQEAAEQSVAAPLIAASLDSRYISGRKEERVAASKVLQGPSNEMPQVDKDQILSDLQQALYCAKVTSYAQGMGIIQAASDKNEWDVDLSLCAKMWRGGCIIRASLLSKITAAFEKNKDLQNLLVDETFAEEINARQMAWRRVVSLGVASGIATPALSAALSYFDQYRRDRLPANLIQAQRDFFGGHTYNRVDRDGTFHCLWDETHKDIGDLTGRTAGEL</sequence>
<dbReference type="KEGG" id="pti:PHATRDRAFT_45333"/>
<dbReference type="Pfam" id="PF00393">
    <property type="entry name" value="6PGD"/>
    <property type="match status" value="1"/>
</dbReference>
<feature type="chain" id="PRO_5002855568" description="6-phosphogluconate dehydrogenase, decarboxylating" evidence="11">
    <location>
        <begin position="19"/>
        <end position="519"/>
    </location>
</feature>
<dbReference type="Gene3D" id="1.20.5.320">
    <property type="entry name" value="6-Phosphogluconate Dehydrogenase, domain 3"/>
    <property type="match status" value="1"/>
</dbReference>
<feature type="binding site" evidence="9">
    <location>
        <begin position="105"/>
        <end position="107"/>
    </location>
    <ligand>
        <name>NADP(+)</name>
        <dbReference type="ChEBI" id="CHEBI:58349"/>
    </ligand>
</feature>
<feature type="binding site" evidence="9">
    <location>
        <begin position="61"/>
        <end position="63"/>
    </location>
    <ligand>
        <name>NADP(+)</name>
        <dbReference type="ChEBI" id="CHEBI:58349"/>
    </ligand>
</feature>
<proteinExistence type="inferred from homology"/>
<dbReference type="EMBL" id="CM000609">
    <property type="protein sequence ID" value="EEC49348.1"/>
    <property type="molecule type" value="Genomic_DNA"/>
</dbReference>
<comment type="pathway">
    <text evidence="1 6 10">Carbohydrate degradation; pentose phosphate pathway; D-ribulose 5-phosphate from D-glucose 6-phosphate (oxidative stage): step 3/3.</text>
</comment>